<proteinExistence type="predicted"/>
<dbReference type="Proteomes" id="UP000035681">
    <property type="component" value="Unplaced"/>
</dbReference>
<evidence type="ECO:0000313" key="2">
    <source>
        <dbReference type="Proteomes" id="UP000035681"/>
    </source>
</evidence>
<keyword evidence="1" id="KW-0472">Membrane</keyword>
<keyword evidence="1" id="KW-0812">Transmembrane</keyword>
<feature type="transmembrane region" description="Helical" evidence="1">
    <location>
        <begin position="570"/>
        <end position="590"/>
    </location>
</feature>
<dbReference type="WBParaSite" id="TCONS_00011860.p1">
    <property type="protein sequence ID" value="TCONS_00011860.p1"/>
    <property type="gene ID" value="XLOC_006827"/>
</dbReference>
<keyword evidence="2" id="KW-1185">Reference proteome</keyword>
<name>A0AAF5DFL0_STRER</name>
<keyword evidence="1" id="KW-1133">Transmembrane helix</keyword>
<evidence type="ECO:0000256" key="1">
    <source>
        <dbReference type="SAM" id="Phobius"/>
    </source>
</evidence>
<reference evidence="3" key="1">
    <citation type="submission" date="2024-02" db="UniProtKB">
        <authorList>
            <consortium name="WormBaseParasite"/>
        </authorList>
    </citation>
    <scope>IDENTIFICATION</scope>
</reference>
<sequence length="686" mass="81549">SICIIMRTKKELLFMDIMNIELIRSTVIKKIHSCRDIENLSRTCKLIKYYIDEEKINKKMLCYEDFQSVGSKFKENPSEDVNEEELRYIKFETINDSNKVMSDVRQFPGEPILFKNRIVLYLNDSLESFRENEHELFLKKLIEEVNLNDKLREDAEILELLTHFPGNEYLALDLLRYVTHNKIRIIQIALDAFVSSRDQYRRLNYDIFSGLPQFHELAIYDPSTDEDYNEIMESKEVVEEIIKLLSKRKNATLDLLGLFWETELTDFIIMLFQMATKYKIKIKYRFDNYYLFDNSHNIFSNFLYFNSPISECAGCIVITISCGEQFCNVIENLKLFRNLEKLQIRFGLFDIKEYVTKTGKLNSSNLTLKNCKKLKTIGFESQFTYVDYTVDDQFLSIVCNNLMYLSSLMPSTVERLELSNCWNITKDTTMILSEYMPNIKFIISELVSYKDSDCLSVFSKLQAYISHVNDPIVIPKTVKLLVIGHRDIKDDDRPVAQQLLKNYYQRFSKCLYNTKEEYIFFNNIRCWNIYKKFVQESFHEQYGPYVYRTNYSIKLKLLHILDQIILFLKLRYMIMKGNFIILLILLFISWKECYSHSRHYGHGSYERYDSRERYGNYRRHGHNHHHPIMPPHVVPVSIPIVIPKPVFIPRPIIAPGRHNYHHRYNGHYQGFPLEESGKRVDKFPLP</sequence>
<protein>
    <submittedName>
        <fullName evidence="3">F-box domain-containing protein</fullName>
    </submittedName>
</protein>
<accession>A0AAF5DFL0</accession>
<organism evidence="2 3">
    <name type="scientific">Strongyloides stercoralis</name>
    <name type="common">Threadworm</name>
    <dbReference type="NCBI Taxonomy" id="6248"/>
    <lineage>
        <taxon>Eukaryota</taxon>
        <taxon>Metazoa</taxon>
        <taxon>Ecdysozoa</taxon>
        <taxon>Nematoda</taxon>
        <taxon>Chromadorea</taxon>
        <taxon>Rhabditida</taxon>
        <taxon>Tylenchina</taxon>
        <taxon>Panagrolaimomorpha</taxon>
        <taxon>Strongyloidoidea</taxon>
        <taxon>Strongyloididae</taxon>
        <taxon>Strongyloides</taxon>
    </lineage>
</organism>
<dbReference type="AlphaFoldDB" id="A0AAF5DFL0"/>
<evidence type="ECO:0000313" key="3">
    <source>
        <dbReference type="WBParaSite" id="TCONS_00011860.p1"/>
    </source>
</evidence>